<accession>A0A1I6PH44</accession>
<dbReference type="STRING" id="1176198.SAMN05444716_101503"/>
<name>A0A1I6PH44_9ACTN</name>
<proteinExistence type="predicted"/>
<dbReference type="EMBL" id="FPAB01000001">
    <property type="protein sequence ID" value="SFS39517.1"/>
    <property type="molecule type" value="Genomic_DNA"/>
</dbReference>
<dbReference type="SUPFAM" id="SSF109854">
    <property type="entry name" value="DinB/YfiT-like putative metalloenzymes"/>
    <property type="match status" value="1"/>
</dbReference>
<dbReference type="InterPro" id="IPR007061">
    <property type="entry name" value="MST-like"/>
</dbReference>
<sequence>MEKNPAVPREPGHEVGDAHGLLLAYLDYYRAVVLAKVDGLSEEELRTSRLPSGWAPLEMIWHLAHVERRWLRWGFLGEAVEEPWADWLHGPGGEKQRWAVPDGVSTAEVLETFHRYAADSRAITADVALEARAEGGGRFAGEGEAPTLGWILFHLLQEYARHAGHLDVVRELADGTRGE</sequence>
<dbReference type="InterPro" id="IPR034660">
    <property type="entry name" value="DinB/YfiT-like"/>
</dbReference>
<dbReference type="Pfam" id="PF04978">
    <property type="entry name" value="MST"/>
    <property type="match status" value="1"/>
</dbReference>
<reference evidence="2" key="1">
    <citation type="submission" date="2016-10" db="EMBL/GenBank/DDBJ databases">
        <authorList>
            <person name="Varghese N."/>
            <person name="Submissions S."/>
        </authorList>
    </citation>
    <scope>NUCLEOTIDE SEQUENCE [LARGE SCALE GENOMIC DNA]</scope>
    <source>
        <strain evidence="2">CGMCC 4.7047</strain>
    </source>
</reference>
<evidence type="ECO:0000313" key="2">
    <source>
        <dbReference type="Proteomes" id="UP000198873"/>
    </source>
</evidence>
<keyword evidence="2" id="KW-1185">Reference proteome</keyword>
<dbReference type="RefSeq" id="WP_019432470.1">
    <property type="nucleotide sequence ID" value="NZ_CP054938.1"/>
</dbReference>
<dbReference type="AlphaFoldDB" id="A0A1I6PH44"/>
<evidence type="ECO:0000313" key="1">
    <source>
        <dbReference type="EMBL" id="SFS39517.1"/>
    </source>
</evidence>
<organism evidence="1 2">
    <name type="scientific">Streptomyces harbinensis</name>
    <dbReference type="NCBI Taxonomy" id="1176198"/>
    <lineage>
        <taxon>Bacteria</taxon>
        <taxon>Bacillati</taxon>
        <taxon>Actinomycetota</taxon>
        <taxon>Actinomycetes</taxon>
        <taxon>Kitasatosporales</taxon>
        <taxon>Streptomycetaceae</taxon>
        <taxon>Streptomyces</taxon>
    </lineage>
</organism>
<dbReference type="Proteomes" id="UP000198873">
    <property type="component" value="Unassembled WGS sequence"/>
</dbReference>
<protein>
    <submittedName>
        <fullName evidence="1">Uncharacterized protein</fullName>
    </submittedName>
</protein>
<gene>
    <name evidence="1" type="ORF">SAMN05444716_101503</name>
</gene>
<dbReference type="Gene3D" id="1.20.120.450">
    <property type="entry name" value="dinb family like domain"/>
    <property type="match status" value="1"/>
</dbReference>